<dbReference type="EMBL" id="BDSP01000082">
    <property type="protein sequence ID" value="GAX14693.1"/>
    <property type="molecule type" value="Genomic_DNA"/>
</dbReference>
<evidence type="ECO:0000256" key="1">
    <source>
        <dbReference type="SAM" id="MobiDB-lite"/>
    </source>
</evidence>
<accession>A0A1Z5JKZ6</accession>
<evidence type="ECO:0008006" key="5">
    <source>
        <dbReference type="Google" id="ProtNLM"/>
    </source>
</evidence>
<evidence type="ECO:0000256" key="2">
    <source>
        <dbReference type="SAM" id="Phobius"/>
    </source>
</evidence>
<feature type="region of interest" description="Disordered" evidence="1">
    <location>
        <begin position="200"/>
        <end position="238"/>
    </location>
</feature>
<feature type="compositionally biased region" description="Polar residues" evidence="1">
    <location>
        <begin position="200"/>
        <end position="212"/>
    </location>
</feature>
<feature type="transmembrane region" description="Helical" evidence="2">
    <location>
        <begin position="170"/>
        <end position="191"/>
    </location>
</feature>
<keyword evidence="2" id="KW-1133">Transmembrane helix</keyword>
<dbReference type="Proteomes" id="UP000198406">
    <property type="component" value="Unassembled WGS sequence"/>
</dbReference>
<evidence type="ECO:0000313" key="4">
    <source>
        <dbReference type="Proteomes" id="UP000198406"/>
    </source>
</evidence>
<organism evidence="3 4">
    <name type="scientific">Fistulifera solaris</name>
    <name type="common">Oleaginous diatom</name>
    <dbReference type="NCBI Taxonomy" id="1519565"/>
    <lineage>
        <taxon>Eukaryota</taxon>
        <taxon>Sar</taxon>
        <taxon>Stramenopiles</taxon>
        <taxon>Ochrophyta</taxon>
        <taxon>Bacillariophyta</taxon>
        <taxon>Bacillariophyceae</taxon>
        <taxon>Bacillariophycidae</taxon>
        <taxon>Naviculales</taxon>
        <taxon>Naviculaceae</taxon>
        <taxon>Fistulifera</taxon>
    </lineage>
</organism>
<keyword evidence="4" id="KW-1185">Reference proteome</keyword>
<reference evidence="3 4" key="1">
    <citation type="journal article" date="2015" name="Plant Cell">
        <title>Oil accumulation by the oleaginous diatom Fistulifera solaris as revealed by the genome and transcriptome.</title>
        <authorList>
            <person name="Tanaka T."/>
            <person name="Maeda Y."/>
            <person name="Veluchamy A."/>
            <person name="Tanaka M."/>
            <person name="Abida H."/>
            <person name="Marechal E."/>
            <person name="Bowler C."/>
            <person name="Muto M."/>
            <person name="Sunaga Y."/>
            <person name="Tanaka M."/>
            <person name="Yoshino T."/>
            <person name="Taniguchi T."/>
            <person name="Fukuda Y."/>
            <person name="Nemoto M."/>
            <person name="Matsumoto M."/>
            <person name="Wong P.S."/>
            <person name="Aburatani S."/>
            <person name="Fujibuchi W."/>
        </authorList>
    </citation>
    <scope>NUCLEOTIDE SEQUENCE [LARGE SCALE GENOMIC DNA]</scope>
    <source>
        <strain evidence="3 4">JPCC DA0580</strain>
    </source>
</reference>
<evidence type="ECO:0000313" key="3">
    <source>
        <dbReference type="EMBL" id="GAX14693.1"/>
    </source>
</evidence>
<protein>
    <recommendedName>
        <fullName evidence="5">SEA domain-containing protein</fullName>
    </recommendedName>
</protein>
<dbReference type="InParanoid" id="A0A1Z5JKZ6"/>
<dbReference type="AlphaFoldDB" id="A0A1Z5JKZ6"/>
<keyword evidence="2" id="KW-0812">Transmembrane</keyword>
<proteinExistence type="predicted"/>
<sequence>MSLWASFTQATTQQQRRLDDTVGSFRIMMNPFFLVLAPTPEPLEDVELDDLFGVLSRVIETYFRTQLQDATLQYMFLRDMEGQFQNNQTTLSFPLGGLAQFSGLKQDLSPALLEEWTQYALEFLLPGVLQSGGAGSAPLSQVEFSVFLADRPNDEAIVLPDEDDDNENDVIIIVISVAATLAVVAVVALLISRYYGPPTSTTKEAVSVQTAEVRSPESTPPRGGDDRSEGSFTVQTEAGDSTILKTISEAVPSHYRPEEPIRVQVQKDMLTSSWMDDFPAVAAPQLESVLAPSHFAASKEEQERRHKLQQQIEAEAWDDDIIMTDEVQFTSAHDEGPNIESVSSF</sequence>
<keyword evidence="2" id="KW-0472">Membrane</keyword>
<dbReference type="OrthoDB" id="49632at2759"/>
<comment type="caution">
    <text evidence="3">The sequence shown here is derived from an EMBL/GenBank/DDBJ whole genome shotgun (WGS) entry which is preliminary data.</text>
</comment>
<name>A0A1Z5JKZ6_FISSO</name>
<gene>
    <name evidence="3" type="ORF">FisN_11Hh234</name>
</gene>